<organism evidence="2 3">
    <name type="scientific">Ranatra chinensis</name>
    <dbReference type="NCBI Taxonomy" id="642074"/>
    <lineage>
        <taxon>Eukaryota</taxon>
        <taxon>Metazoa</taxon>
        <taxon>Ecdysozoa</taxon>
        <taxon>Arthropoda</taxon>
        <taxon>Hexapoda</taxon>
        <taxon>Insecta</taxon>
        <taxon>Pterygota</taxon>
        <taxon>Neoptera</taxon>
        <taxon>Paraneoptera</taxon>
        <taxon>Hemiptera</taxon>
        <taxon>Heteroptera</taxon>
        <taxon>Panheteroptera</taxon>
        <taxon>Nepomorpha</taxon>
        <taxon>Nepidae</taxon>
        <taxon>Ranatrinae</taxon>
        <taxon>Ranatra</taxon>
    </lineage>
</organism>
<comment type="caution">
    <text evidence="2">The sequence shown here is derived from an EMBL/GenBank/DDBJ whole genome shotgun (WGS) entry which is preliminary data.</text>
</comment>
<evidence type="ECO:0000313" key="2">
    <source>
        <dbReference type="EMBL" id="KAL1140709.1"/>
    </source>
</evidence>
<keyword evidence="3" id="KW-1185">Reference proteome</keyword>
<dbReference type="AlphaFoldDB" id="A0ABD0YXN7"/>
<dbReference type="Proteomes" id="UP001558652">
    <property type="component" value="Unassembled WGS sequence"/>
</dbReference>
<gene>
    <name evidence="2" type="ORF">AAG570_000639</name>
</gene>
<dbReference type="PROSITE" id="PS51257">
    <property type="entry name" value="PROKAR_LIPOPROTEIN"/>
    <property type="match status" value="1"/>
</dbReference>
<evidence type="ECO:0000313" key="3">
    <source>
        <dbReference type="Proteomes" id="UP001558652"/>
    </source>
</evidence>
<keyword evidence="1" id="KW-0732">Signal</keyword>
<evidence type="ECO:0000256" key="1">
    <source>
        <dbReference type="SAM" id="SignalP"/>
    </source>
</evidence>
<feature type="chain" id="PRO_5044854008" evidence="1">
    <location>
        <begin position="19"/>
        <end position="177"/>
    </location>
</feature>
<protein>
    <submittedName>
        <fullName evidence="2">Uncharacterized protein</fullName>
    </submittedName>
</protein>
<feature type="signal peptide" evidence="1">
    <location>
        <begin position="1"/>
        <end position="18"/>
    </location>
</feature>
<reference evidence="2 3" key="1">
    <citation type="submission" date="2024-07" db="EMBL/GenBank/DDBJ databases">
        <title>Chromosome-level genome assembly of the water stick insect Ranatra chinensis (Heteroptera: Nepidae).</title>
        <authorList>
            <person name="Liu X."/>
        </authorList>
    </citation>
    <scope>NUCLEOTIDE SEQUENCE [LARGE SCALE GENOMIC DNA]</scope>
    <source>
        <strain evidence="2">Cailab_2021Rc</strain>
        <tissue evidence="2">Muscle</tissue>
    </source>
</reference>
<dbReference type="EMBL" id="JBFDAA010000001">
    <property type="protein sequence ID" value="KAL1140709.1"/>
    <property type="molecule type" value="Genomic_DNA"/>
</dbReference>
<name>A0ABD0YXN7_9HEMI</name>
<accession>A0ABD0YXN7</accession>
<proteinExistence type="predicted"/>
<sequence length="177" mass="19540">MWVKYVCVFSLLVAACSGVCLRCPCREEKRSLFEPRKDLEEGSCGRDSSRFYRQTPAGVWRFVPREEPGNSCTCDRQSGQSSLLPSLKSSRSVLHKKVKGLHKPLLPLAGRSPLYLDQGDTLSDLLPSADTAFASSYLGVPASPGSILGYNLLSDPKLRLRKALANYKLLPDLLHVD</sequence>